<feature type="binding site" evidence="7">
    <location>
        <position position="91"/>
    </location>
    <ligand>
        <name>phosphoenolpyruvate</name>
        <dbReference type="ChEBI" id="CHEBI:58702"/>
    </ligand>
</feature>
<dbReference type="NCBIfam" id="TIGR01356">
    <property type="entry name" value="aroA"/>
    <property type="match status" value="1"/>
</dbReference>
<keyword evidence="4 7" id="KW-0808">Transferase</keyword>
<feature type="binding site" evidence="7">
    <location>
        <position position="22"/>
    </location>
    <ligand>
        <name>3-phosphoshikimate</name>
        <dbReference type="ChEBI" id="CHEBI:145989"/>
    </ligand>
</feature>
<dbReference type="EMBL" id="BQXY01000003">
    <property type="protein sequence ID" value="GKU25511.1"/>
    <property type="molecule type" value="Genomic_DNA"/>
</dbReference>
<evidence type="ECO:0000256" key="7">
    <source>
        <dbReference type="HAMAP-Rule" id="MF_00210"/>
    </source>
</evidence>
<feature type="binding site" evidence="7">
    <location>
        <position position="26"/>
    </location>
    <ligand>
        <name>3-phosphoshikimate</name>
        <dbReference type="ChEBI" id="CHEBI:145989"/>
    </ligand>
</feature>
<keyword evidence="3 7" id="KW-0028">Amino-acid biosynthesis</keyword>
<feature type="binding site" evidence="7">
    <location>
        <position position="304"/>
    </location>
    <ligand>
        <name>3-phosphoshikimate</name>
        <dbReference type="ChEBI" id="CHEBI:145989"/>
    </ligand>
</feature>
<keyword evidence="7" id="KW-0963">Cytoplasm</keyword>
<dbReference type="GO" id="GO:0009073">
    <property type="term" value="P:aromatic amino acid family biosynthetic process"/>
    <property type="evidence" value="ECO:0007669"/>
    <property type="project" value="UniProtKB-KW"/>
</dbReference>
<evidence type="ECO:0000256" key="3">
    <source>
        <dbReference type="ARBA" id="ARBA00022605"/>
    </source>
</evidence>
<feature type="binding site" evidence="7">
    <location>
        <position position="403"/>
    </location>
    <ligand>
        <name>phosphoenolpyruvate</name>
        <dbReference type="ChEBI" id="CHEBI:58702"/>
    </ligand>
</feature>
<dbReference type="Gene3D" id="3.65.10.10">
    <property type="entry name" value="Enolpyruvate transferase domain"/>
    <property type="match status" value="2"/>
</dbReference>
<dbReference type="InterPro" id="IPR036968">
    <property type="entry name" value="Enolpyruvate_Tfrase_sf"/>
</dbReference>
<dbReference type="Pfam" id="PF00275">
    <property type="entry name" value="EPSP_synthase"/>
    <property type="match status" value="1"/>
</dbReference>
<dbReference type="GO" id="GO:0008652">
    <property type="term" value="P:amino acid biosynthetic process"/>
    <property type="evidence" value="ECO:0007669"/>
    <property type="project" value="UniProtKB-KW"/>
</dbReference>
<feature type="binding site" evidence="7">
    <location>
        <position position="119"/>
    </location>
    <ligand>
        <name>phosphoenolpyruvate</name>
        <dbReference type="ChEBI" id="CHEBI:58702"/>
    </ligand>
</feature>
<evidence type="ECO:0000256" key="2">
    <source>
        <dbReference type="ARBA" id="ARBA00009948"/>
    </source>
</evidence>
<dbReference type="Proteomes" id="UP001057868">
    <property type="component" value="Unassembled WGS sequence"/>
</dbReference>
<feature type="binding site" evidence="7">
    <location>
        <position position="335"/>
    </location>
    <ligand>
        <name>phosphoenolpyruvate</name>
        <dbReference type="ChEBI" id="CHEBI:58702"/>
    </ligand>
</feature>
<comment type="function">
    <text evidence="7">Catalyzes the transfer of the enolpyruvyl moiety of phosphoenolpyruvate (PEP) to the 5-hydroxyl of shikimate-3-phosphate (S3P) to produce enolpyruvyl shikimate-3-phosphate and inorganic phosphate.</text>
</comment>
<gene>
    <name evidence="7 9" type="primary">aroA</name>
    <name evidence="9" type="ORF">CFOLD11_23370</name>
</gene>
<dbReference type="InterPro" id="IPR013792">
    <property type="entry name" value="RNA3'P_cycl/enolpyr_Trfase_a/b"/>
</dbReference>
<dbReference type="GO" id="GO:0005737">
    <property type="term" value="C:cytoplasm"/>
    <property type="evidence" value="ECO:0007669"/>
    <property type="project" value="UniProtKB-SubCell"/>
</dbReference>
<dbReference type="PROSITE" id="PS00885">
    <property type="entry name" value="EPSP_SYNTHASE_2"/>
    <property type="match status" value="1"/>
</dbReference>
<feature type="binding site" evidence="7">
    <location>
        <position position="331"/>
    </location>
    <ligand>
        <name>3-phosphoshikimate</name>
        <dbReference type="ChEBI" id="CHEBI:145989"/>
    </ligand>
</feature>
<organism evidence="9 10">
    <name type="scientific">Clostridium folliculivorans</name>
    <dbReference type="NCBI Taxonomy" id="2886038"/>
    <lineage>
        <taxon>Bacteria</taxon>
        <taxon>Bacillati</taxon>
        <taxon>Bacillota</taxon>
        <taxon>Clostridia</taxon>
        <taxon>Eubacteriales</taxon>
        <taxon>Clostridiaceae</taxon>
        <taxon>Clostridium</taxon>
    </lineage>
</organism>
<comment type="subunit">
    <text evidence="7">Monomer.</text>
</comment>
<dbReference type="InterPro" id="IPR001986">
    <property type="entry name" value="Enolpyruvate_Tfrase_dom"/>
</dbReference>
<feature type="binding site" evidence="7">
    <location>
        <position position="163"/>
    </location>
    <ligand>
        <name>3-phosphoshikimate</name>
        <dbReference type="ChEBI" id="CHEBI:145989"/>
    </ligand>
</feature>
<dbReference type="GO" id="GO:0009423">
    <property type="term" value="P:chorismate biosynthetic process"/>
    <property type="evidence" value="ECO:0007669"/>
    <property type="project" value="UniProtKB-UniRule"/>
</dbReference>
<feature type="binding site" evidence="7">
    <location>
        <position position="164"/>
    </location>
    <ligand>
        <name>phosphoenolpyruvate</name>
        <dbReference type="ChEBI" id="CHEBI:58702"/>
    </ligand>
</feature>
<evidence type="ECO:0000256" key="6">
    <source>
        <dbReference type="ARBA" id="ARBA00044633"/>
    </source>
</evidence>
<sequence>MNKIQIKPKPISGNINIPPSKSMAHRAIICAALSREESLITNIDFSDDIVATLSAIEKLGAKFEKGDNWVKVKGGELEAETGAIIDCNESGSTLRFIVPIFLIKENNITFVGKGNLGKRPLKPYYEIFDEQGIKWSNKEGELCLSVKGQLESDEFYIKGDISSQFISGLLFTLPLLNGTSRIIITTKLESKGYIDLTLEMMKRFGIEIINNDYKEFIIEGNQSYKATNYEVEGDFSQAAFYLVASSLGNSVELSKLNLQSLQGDKEVLDILSRMGANISTSDKKVSLSVENLVGTTIDAAQCPDIIPVITVAAALAKGTTKIINAGRLRIKECDRLSAISSELNKLGAKVEEGTDYMVIEGVEKLTGGEVSSFKDHRIAMSLAIAATRCEKPIIIDDPECVRKSYPGFWKDYKALGGEIDEWSMG</sequence>
<evidence type="ECO:0000313" key="9">
    <source>
        <dbReference type="EMBL" id="GKU25511.1"/>
    </source>
</evidence>
<dbReference type="GO" id="GO:0003866">
    <property type="term" value="F:3-phosphoshikimate 1-carboxyvinyltransferase activity"/>
    <property type="evidence" value="ECO:0007669"/>
    <property type="project" value="UniProtKB-UniRule"/>
</dbReference>
<proteinExistence type="inferred from homology"/>
<reference evidence="9" key="1">
    <citation type="journal article" date="2023" name="Int. J. Syst. Evol. Microbiol.">
        <title>&lt;i&gt;Clostridium folliculivorans&lt;/i&gt; sp. nov., isolated from soil samples of an organic paddy in Japan.</title>
        <authorList>
            <person name="Tazawa J."/>
            <person name="Kobayashi H."/>
            <person name="Tanizawa Y."/>
            <person name="Uchino A."/>
            <person name="Tanaka F."/>
            <person name="Urashima Y."/>
            <person name="Miura S."/>
            <person name="Sakamoto M."/>
            <person name="Ohkuma M."/>
            <person name="Tohno M."/>
        </authorList>
    </citation>
    <scope>NUCLEOTIDE SEQUENCE</scope>
    <source>
        <strain evidence="9">D1-1</strain>
    </source>
</reference>
<evidence type="ECO:0000256" key="5">
    <source>
        <dbReference type="ARBA" id="ARBA00023141"/>
    </source>
</evidence>
<dbReference type="RefSeq" id="WP_261852466.1">
    <property type="nucleotide sequence ID" value="NZ_BQXY01000003.1"/>
</dbReference>
<dbReference type="InterPro" id="IPR023193">
    <property type="entry name" value="EPSP_synthase_CS"/>
</dbReference>
<dbReference type="InterPro" id="IPR006264">
    <property type="entry name" value="EPSP_synthase"/>
</dbReference>
<protein>
    <recommendedName>
        <fullName evidence="7">3-phosphoshikimate 1-carboxyvinyltransferase</fullName>
        <ecNumber evidence="7">2.5.1.19</ecNumber>
    </recommendedName>
    <alternativeName>
        <fullName evidence="7">5-enolpyruvylshikimate-3-phosphate synthase</fullName>
        <shortName evidence="7">EPSP synthase</shortName>
        <shortName evidence="7">EPSPS</shortName>
    </alternativeName>
</protein>
<feature type="binding site" evidence="7">
    <location>
        <position position="21"/>
    </location>
    <ligand>
        <name>phosphoenolpyruvate</name>
        <dbReference type="ChEBI" id="CHEBI:58702"/>
    </ligand>
</feature>
<comment type="caution">
    <text evidence="9">The sequence shown here is derived from an EMBL/GenBank/DDBJ whole genome shotgun (WGS) entry which is preliminary data.</text>
</comment>
<dbReference type="PIRSF" id="PIRSF000505">
    <property type="entry name" value="EPSPS"/>
    <property type="match status" value="1"/>
</dbReference>
<comment type="caution">
    <text evidence="7">Lacks conserved residue(s) required for the propagation of feature annotation.</text>
</comment>
<dbReference type="EC" id="2.5.1.19" evidence="7"/>
<feature type="binding site" evidence="7">
    <location>
        <position position="377"/>
    </location>
    <ligand>
        <name>phosphoenolpyruvate</name>
        <dbReference type="ChEBI" id="CHEBI:58702"/>
    </ligand>
</feature>
<dbReference type="PANTHER" id="PTHR21090:SF5">
    <property type="entry name" value="PENTAFUNCTIONAL AROM POLYPEPTIDE"/>
    <property type="match status" value="1"/>
</dbReference>
<name>A0A9W5Y2P2_9CLOT</name>
<evidence type="ECO:0000256" key="1">
    <source>
        <dbReference type="ARBA" id="ARBA00004811"/>
    </source>
</evidence>
<keyword evidence="10" id="KW-1185">Reference proteome</keyword>
<comment type="pathway">
    <text evidence="1 7">Metabolic intermediate biosynthesis; chorismate biosynthesis; chorismate from D-erythrose 4-phosphate and phosphoenolpyruvate: step 6/7.</text>
</comment>
<dbReference type="PANTHER" id="PTHR21090">
    <property type="entry name" value="AROM/DEHYDROQUINATE SYNTHASE"/>
    <property type="match status" value="1"/>
</dbReference>
<feature type="binding site" evidence="7">
    <location>
        <position position="190"/>
    </location>
    <ligand>
        <name>3-phosphoshikimate</name>
        <dbReference type="ChEBI" id="CHEBI:145989"/>
    </ligand>
</feature>
<feature type="domain" description="Enolpyruvate transferase" evidence="8">
    <location>
        <begin position="7"/>
        <end position="410"/>
    </location>
</feature>
<feature type="binding site" evidence="7">
    <location>
        <position position="21"/>
    </location>
    <ligand>
        <name>3-phosphoshikimate</name>
        <dbReference type="ChEBI" id="CHEBI:145989"/>
    </ligand>
</feature>
<feature type="active site" description="Proton acceptor" evidence="7">
    <location>
        <position position="304"/>
    </location>
</feature>
<evidence type="ECO:0000256" key="4">
    <source>
        <dbReference type="ARBA" id="ARBA00022679"/>
    </source>
</evidence>
<accession>A0A9W5Y2P2</accession>
<evidence type="ECO:0000313" key="10">
    <source>
        <dbReference type="Proteomes" id="UP001057868"/>
    </source>
</evidence>
<comment type="similarity">
    <text evidence="2 7">Belongs to the EPSP synthase family.</text>
</comment>
<feature type="binding site" evidence="7">
    <location>
        <position position="164"/>
    </location>
    <ligand>
        <name>3-phosphoshikimate</name>
        <dbReference type="ChEBI" id="CHEBI:145989"/>
    </ligand>
</feature>
<dbReference type="AlphaFoldDB" id="A0A9W5Y2P2"/>
<keyword evidence="5 7" id="KW-0057">Aromatic amino acid biosynthesis</keyword>
<dbReference type="SUPFAM" id="SSF55205">
    <property type="entry name" value="EPT/RTPC-like"/>
    <property type="match status" value="1"/>
</dbReference>
<dbReference type="HAMAP" id="MF_00210">
    <property type="entry name" value="EPSP_synth"/>
    <property type="match status" value="1"/>
</dbReference>
<dbReference type="CDD" id="cd01556">
    <property type="entry name" value="EPSP_synthase"/>
    <property type="match status" value="1"/>
</dbReference>
<comment type="subcellular location">
    <subcellularLocation>
        <location evidence="7">Cytoplasm</location>
    </subcellularLocation>
</comment>
<evidence type="ECO:0000259" key="8">
    <source>
        <dbReference type="Pfam" id="PF00275"/>
    </source>
</evidence>
<comment type="catalytic activity">
    <reaction evidence="6">
        <text>3-phosphoshikimate + phosphoenolpyruvate = 5-O-(1-carboxyvinyl)-3-phosphoshikimate + phosphate</text>
        <dbReference type="Rhea" id="RHEA:21256"/>
        <dbReference type="ChEBI" id="CHEBI:43474"/>
        <dbReference type="ChEBI" id="CHEBI:57701"/>
        <dbReference type="ChEBI" id="CHEBI:58702"/>
        <dbReference type="ChEBI" id="CHEBI:145989"/>
        <dbReference type="EC" id="2.5.1.19"/>
    </reaction>
    <physiologicalReaction direction="left-to-right" evidence="6">
        <dbReference type="Rhea" id="RHEA:21257"/>
    </physiologicalReaction>
</comment>
<feature type="binding site" evidence="7">
    <location>
        <position position="162"/>
    </location>
    <ligand>
        <name>3-phosphoshikimate</name>
        <dbReference type="ChEBI" id="CHEBI:145989"/>
    </ligand>
</feature>